<dbReference type="GO" id="GO:0006790">
    <property type="term" value="P:sulfur compound metabolic process"/>
    <property type="evidence" value="ECO:0007669"/>
    <property type="project" value="TreeGrafter"/>
</dbReference>
<protein>
    <submittedName>
        <fullName evidence="1">Uncharacterized protein</fullName>
    </submittedName>
</protein>
<dbReference type="InterPro" id="IPR051135">
    <property type="entry name" value="Gal/GlcNAc/GalNAc_ST"/>
</dbReference>
<gene>
    <name evidence="1" type="ORF">FKW44_017086</name>
</gene>
<dbReference type="AlphaFoldDB" id="A0A7T8H3F7"/>
<accession>A0A7T8H3F7</accession>
<dbReference type="OrthoDB" id="6138663at2759"/>
<reference evidence="2" key="1">
    <citation type="submission" date="2021-01" db="EMBL/GenBank/DDBJ databases">
        <title>Caligus Genome Assembly.</title>
        <authorList>
            <person name="Gallardo-Escarate C."/>
        </authorList>
    </citation>
    <scope>NUCLEOTIDE SEQUENCE [LARGE SCALE GENOMIC DNA]</scope>
</reference>
<feature type="non-terminal residue" evidence="1">
    <location>
        <position position="143"/>
    </location>
</feature>
<organism evidence="1 2">
    <name type="scientific">Caligus rogercresseyi</name>
    <name type="common">Sea louse</name>
    <dbReference type="NCBI Taxonomy" id="217165"/>
    <lineage>
        <taxon>Eukaryota</taxon>
        <taxon>Metazoa</taxon>
        <taxon>Ecdysozoa</taxon>
        <taxon>Arthropoda</taxon>
        <taxon>Crustacea</taxon>
        <taxon>Multicrustacea</taxon>
        <taxon>Hexanauplia</taxon>
        <taxon>Copepoda</taxon>
        <taxon>Siphonostomatoida</taxon>
        <taxon>Caligidae</taxon>
        <taxon>Caligus</taxon>
    </lineage>
</organism>
<sequence>YLPSICSLFKIKMTEVESLSSFQLNASDPFSSTFIKEVKSLCASMQSDLKLISKLPQRLVIRLRFEDLFAKPRNEIDRLLKKLGLTPKDIEGVEKDLVLPPEWELGGNSLNKINKWKTKLSLDDIKTIENECREVISRMEYHI</sequence>
<dbReference type="PANTHER" id="PTHR10704">
    <property type="entry name" value="CARBOHYDRATE SULFOTRANSFERASE"/>
    <property type="match status" value="1"/>
</dbReference>
<dbReference type="EMBL" id="CP045900">
    <property type="protein sequence ID" value="QQP42426.1"/>
    <property type="molecule type" value="Genomic_DNA"/>
</dbReference>
<dbReference type="GO" id="GO:0006044">
    <property type="term" value="P:N-acetylglucosamine metabolic process"/>
    <property type="evidence" value="ECO:0007669"/>
    <property type="project" value="TreeGrafter"/>
</dbReference>
<dbReference type="PANTHER" id="PTHR10704:SF44">
    <property type="entry name" value="LD35051P-RELATED"/>
    <property type="match status" value="1"/>
</dbReference>
<dbReference type="InterPro" id="IPR027417">
    <property type="entry name" value="P-loop_NTPase"/>
</dbReference>
<evidence type="ECO:0000313" key="2">
    <source>
        <dbReference type="Proteomes" id="UP000595437"/>
    </source>
</evidence>
<keyword evidence="2" id="KW-1185">Reference proteome</keyword>
<dbReference type="Proteomes" id="UP000595437">
    <property type="component" value="Chromosome 11"/>
</dbReference>
<proteinExistence type="predicted"/>
<dbReference type="SUPFAM" id="SSF52540">
    <property type="entry name" value="P-loop containing nucleoside triphosphate hydrolases"/>
    <property type="match status" value="1"/>
</dbReference>
<name>A0A7T8H3F7_CALRO</name>
<dbReference type="GO" id="GO:0001517">
    <property type="term" value="F:N-acetylglucosamine 6-O-sulfotransferase activity"/>
    <property type="evidence" value="ECO:0007669"/>
    <property type="project" value="TreeGrafter"/>
</dbReference>
<evidence type="ECO:0000313" key="1">
    <source>
        <dbReference type="EMBL" id="QQP42426.1"/>
    </source>
</evidence>
<feature type="non-terminal residue" evidence="1">
    <location>
        <position position="1"/>
    </location>
</feature>
<dbReference type="Gene3D" id="3.40.50.300">
    <property type="entry name" value="P-loop containing nucleotide triphosphate hydrolases"/>
    <property type="match status" value="1"/>
</dbReference>